<keyword evidence="3" id="KW-0732">Signal</keyword>
<sequence length="217" mass="22831">MMLRGIGMGGDSMFKFKISRTLMLGMCLTLAASAPVYASEDRDMGQVSGVQPALASMMVEPSDPVVSPGQEVDPALVELNKGIYQFIFEEHRGEFGDKGFSVTHTGLMSDYVEIGIQPYSEESAQYLYDRFGKEKVKVVEGEFASPLAAAAGGAEPAVNPLASGGETRNEAQAEGVSAKSDEAQGEGSDAMLYGLGAVVVLGGGAFGVKRTLSRSKK</sequence>
<feature type="signal peptide" evidence="3">
    <location>
        <begin position="1"/>
        <end position="38"/>
    </location>
</feature>
<protein>
    <recommendedName>
        <fullName evidence="6">LPXTG-motif protein cell wall anchor domain protein</fullName>
    </recommendedName>
</protein>
<feature type="chain" id="PRO_5039021909" description="LPXTG-motif protein cell wall anchor domain protein" evidence="3">
    <location>
        <begin position="39"/>
        <end position="217"/>
    </location>
</feature>
<dbReference type="AlphaFoldDB" id="G9XQH2"/>
<keyword evidence="2" id="KW-0472">Membrane</keyword>
<gene>
    <name evidence="4" type="ORF">HMPREF0322_03219</name>
</gene>
<evidence type="ECO:0000256" key="3">
    <source>
        <dbReference type="SAM" id="SignalP"/>
    </source>
</evidence>
<evidence type="ECO:0000313" key="4">
    <source>
        <dbReference type="EMBL" id="EHL06132.1"/>
    </source>
</evidence>
<name>G9XQH2_DESHA</name>
<evidence type="ECO:0000256" key="2">
    <source>
        <dbReference type="SAM" id="Phobius"/>
    </source>
</evidence>
<proteinExistence type="predicted"/>
<evidence type="ECO:0008006" key="6">
    <source>
        <dbReference type="Google" id="ProtNLM"/>
    </source>
</evidence>
<organism evidence="4 5">
    <name type="scientific">Desulfitobacterium hafniense DP7</name>
    <dbReference type="NCBI Taxonomy" id="537010"/>
    <lineage>
        <taxon>Bacteria</taxon>
        <taxon>Bacillati</taxon>
        <taxon>Bacillota</taxon>
        <taxon>Clostridia</taxon>
        <taxon>Eubacteriales</taxon>
        <taxon>Desulfitobacteriaceae</taxon>
        <taxon>Desulfitobacterium</taxon>
    </lineage>
</organism>
<accession>G9XQH2</accession>
<dbReference type="EMBL" id="AFZX01000086">
    <property type="protein sequence ID" value="EHL06132.1"/>
    <property type="molecule type" value="Genomic_DNA"/>
</dbReference>
<keyword evidence="2" id="KW-0812">Transmembrane</keyword>
<keyword evidence="2" id="KW-1133">Transmembrane helix</keyword>
<reference evidence="4 5" key="1">
    <citation type="submission" date="2011-08" db="EMBL/GenBank/DDBJ databases">
        <authorList>
            <person name="Weinstock G."/>
            <person name="Sodergren E."/>
            <person name="Clifton S."/>
            <person name="Fulton L."/>
            <person name="Fulton B."/>
            <person name="Courtney L."/>
            <person name="Fronick C."/>
            <person name="Harrison M."/>
            <person name="Strong C."/>
            <person name="Farmer C."/>
            <person name="Delahaunty K."/>
            <person name="Markovic C."/>
            <person name="Hall O."/>
            <person name="Minx P."/>
            <person name="Tomlinson C."/>
            <person name="Mitreva M."/>
            <person name="Hou S."/>
            <person name="Chen J."/>
            <person name="Wollam A."/>
            <person name="Pepin K.H."/>
            <person name="Johnson M."/>
            <person name="Bhonagiri V."/>
            <person name="Zhang X."/>
            <person name="Suruliraj S."/>
            <person name="Warren W."/>
            <person name="Chinwalla A."/>
            <person name="Mardis E.R."/>
            <person name="Wilson R.K."/>
        </authorList>
    </citation>
    <scope>NUCLEOTIDE SEQUENCE [LARGE SCALE GENOMIC DNA]</scope>
    <source>
        <strain evidence="4 5">DP7</strain>
    </source>
</reference>
<dbReference type="PATRIC" id="fig|537010.4.peg.3011"/>
<dbReference type="HOGENOM" id="CLU_1303269_0_0_9"/>
<feature type="region of interest" description="Disordered" evidence="1">
    <location>
        <begin position="158"/>
        <end position="183"/>
    </location>
</feature>
<evidence type="ECO:0000313" key="5">
    <source>
        <dbReference type="Proteomes" id="UP000004416"/>
    </source>
</evidence>
<dbReference type="Proteomes" id="UP000004416">
    <property type="component" value="Unassembled WGS sequence"/>
</dbReference>
<evidence type="ECO:0000256" key="1">
    <source>
        <dbReference type="SAM" id="MobiDB-lite"/>
    </source>
</evidence>
<feature type="transmembrane region" description="Helical" evidence="2">
    <location>
        <begin position="190"/>
        <end position="208"/>
    </location>
</feature>
<comment type="caution">
    <text evidence="4">The sequence shown here is derived from an EMBL/GenBank/DDBJ whole genome shotgun (WGS) entry which is preliminary data.</text>
</comment>